<dbReference type="AlphaFoldDB" id="A0A1S1RHY3"/>
<dbReference type="OrthoDB" id="9806902at2"/>
<proteinExistence type="predicted"/>
<comment type="caution">
    <text evidence="1">The sequence shown here is derived from an EMBL/GenBank/DDBJ whole genome shotgun (WGS) entry which is preliminary data.</text>
</comment>
<dbReference type="EMBL" id="MBLM01000002">
    <property type="protein sequence ID" value="OHV46363.1"/>
    <property type="molecule type" value="Genomic_DNA"/>
</dbReference>
<evidence type="ECO:0000313" key="1">
    <source>
        <dbReference type="EMBL" id="OHV46363.1"/>
    </source>
</evidence>
<dbReference type="RefSeq" id="WP_071081903.1">
    <property type="nucleotide sequence ID" value="NZ_MBLM01000002.1"/>
</dbReference>
<dbReference type="Proteomes" id="UP000179627">
    <property type="component" value="Unassembled WGS sequence"/>
</dbReference>
<accession>A0A1S1RHY3</accession>
<evidence type="ECO:0000313" key="2">
    <source>
        <dbReference type="Proteomes" id="UP000179627"/>
    </source>
</evidence>
<reference evidence="2" key="1">
    <citation type="submission" date="2016-07" db="EMBL/GenBank/DDBJ databases">
        <title>Sequence Frankia sp. strain CcI1.17.</title>
        <authorList>
            <person name="Ghodhbane-Gtari F."/>
            <person name="Swanson E."/>
            <person name="Gueddou A."/>
            <person name="Morris K."/>
            <person name="Hezbri K."/>
            <person name="Ktari A."/>
            <person name="Nouioui I."/>
            <person name="Abebe-Akele F."/>
            <person name="Simpson S."/>
            <person name="Thomas K."/>
            <person name="Gtari M."/>
            <person name="Tisa L.S."/>
            <person name="Hurst S."/>
        </authorList>
    </citation>
    <scope>NUCLEOTIDE SEQUENCE [LARGE SCALE GENOMIC DNA]</scope>
    <source>
        <strain evidence="2">Cc1.17</strain>
    </source>
</reference>
<sequence length="273" mass="27836">MTSSPFVQEAPSAAVSAWDNPPAVAPRGTVILVAGRGEHPGVYERFGTRVASDGYKVRVVGDPTADEAGVRARVRELLDDPDLPGPRVLAGSDAGAAFVAALAAAGTGAQNPVDGLVLAGLPTGEHAASAGSWDSELAERTACPTHQSRLSNDPQVRRGSLLTPVPADWFAAADLGRVQVPVLAVHGAADLVSPVRAARESVAKAPSAEFVTIAGGRHDALNDATHRTAAAVVVLFLERLRDLALAAGEQGVPAALAGVTDRKLPAIAAWATA</sequence>
<name>A0A1S1RHY3_9ACTN</name>
<organism evidence="1 2">
    <name type="scientific">Parafrankia colletiae</name>
    <dbReference type="NCBI Taxonomy" id="573497"/>
    <lineage>
        <taxon>Bacteria</taxon>
        <taxon>Bacillati</taxon>
        <taxon>Actinomycetota</taxon>
        <taxon>Actinomycetes</taxon>
        <taxon>Frankiales</taxon>
        <taxon>Frankiaceae</taxon>
        <taxon>Parafrankia</taxon>
    </lineage>
</organism>
<gene>
    <name evidence="1" type="ORF">CC117_01605</name>
</gene>
<dbReference type="Gene3D" id="3.40.50.1820">
    <property type="entry name" value="alpha/beta hydrolase"/>
    <property type="match status" value="1"/>
</dbReference>
<dbReference type="InterPro" id="IPR029058">
    <property type="entry name" value="AB_hydrolase_fold"/>
</dbReference>
<keyword evidence="2" id="KW-1185">Reference proteome</keyword>
<dbReference type="SUPFAM" id="SSF53474">
    <property type="entry name" value="alpha/beta-Hydrolases"/>
    <property type="match status" value="1"/>
</dbReference>
<protein>
    <submittedName>
        <fullName evidence="1">Lysophospholipase</fullName>
    </submittedName>
</protein>